<comment type="caution">
    <text evidence="1">The sequence shown here is derived from an EMBL/GenBank/DDBJ whole genome shotgun (WGS) entry which is preliminary data.</text>
</comment>
<gene>
    <name evidence="1" type="ORF">EGK74_13115</name>
</gene>
<dbReference type="AlphaFoldDB" id="A0A3N4MJK0"/>
<sequence>MPEAHDGKSWQINETFYKKIQTLNAFYHTNLISDGLFTLNIGRLKPLTSTSTAPNHLMTQAMFHM</sequence>
<keyword evidence="2" id="KW-1185">Reference proteome</keyword>
<name>A0A3N4MJK0_9NEIS</name>
<evidence type="ECO:0000313" key="2">
    <source>
        <dbReference type="Proteomes" id="UP000272412"/>
    </source>
</evidence>
<reference evidence="1 2" key="1">
    <citation type="submission" date="2018-11" db="EMBL/GenBank/DDBJ databases">
        <title>Neisseria weixii sp. nov. isolated from the rectal contents of plateau pika (Ochotona cruzoniae).</title>
        <authorList>
            <person name="Zhang G."/>
        </authorList>
    </citation>
    <scope>NUCLEOTIDE SEQUENCE [LARGE SCALE GENOMIC DNA]</scope>
    <source>
        <strain evidence="1 2">10009</strain>
    </source>
</reference>
<dbReference type="EMBL" id="RPFL01000068">
    <property type="protein sequence ID" value="RPD83225.1"/>
    <property type="molecule type" value="Genomic_DNA"/>
</dbReference>
<accession>A0A3N4MJK0</accession>
<evidence type="ECO:0000313" key="1">
    <source>
        <dbReference type="EMBL" id="RPD83225.1"/>
    </source>
</evidence>
<dbReference type="Proteomes" id="UP000272412">
    <property type="component" value="Unassembled WGS sequence"/>
</dbReference>
<proteinExistence type="predicted"/>
<dbReference type="KEGG" id="nwx:CGZ65_09190"/>
<organism evidence="1 2">
    <name type="scientific">Neisseria weixii</name>
    <dbReference type="NCBI Taxonomy" id="1853276"/>
    <lineage>
        <taxon>Bacteria</taxon>
        <taxon>Pseudomonadati</taxon>
        <taxon>Pseudomonadota</taxon>
        <taxon>Betaproteobacteria</taxon>
        <taxon>Neisseriales</taxon>
        <taxon>Neisseriaceae</taxon>
        <taxon>Neisseria</taxon>
    </lineage>
</organism>
<protein>
    <submittedName>
        <fullName evidence="1">Uncharacterized protein</fullName>
    </submittedName>
</protein>